<comment type="caution">
    <text evidence="1">The sequence shown here is derived from an EMBL/GenBank/DDBJ whole genome shotgun (WGS) entry which is preliminary data.</text>
</comment>
<name>A0A7W6DQE3_9RHOB</name>
<keyword evidence="2" id="KW-1185">Reference proteome</keyword>
<organism evidence="1 2">
    <name type="scientific">Sagittula marina</name>
    <dbReference type="NCBI Taxonomy" id="943940"/>
    <lineage>
        <taxon>Bacteria</taxon>
        <taxon>Pseudomonadati</taxon>
        <taxon>Pseudomonadota</taxon>
        <taxon>Alphaproteobacteria</taxon>
        <taxon>Rhodobacterales</taxon>
        <taxon>Roseobacteraceae</taxon>
        <taxon>Sagittula</taxon>
    </lineage>
</organism>
<dbReference type="RefSeq" id="WP_183962718.1">
    <property type="nucleotide sequence ID" value="NZ_BAABBZ010000012.1"/>
</dbReference>
<dbReference type="AlphaFoldDB" id="A0A7W6DQE3"/>
<accession>A0A7W6DQE3</accession>
<proteinExistence type="predicted"/>
<evidence type="ECO:0000313" key="2">
    <source>
        <dbReference type="Proteomes" id="UP000541426"/>
    </source>
</evidence>
<dbReference type="EMBL" id="JACIEJ010000001">
    <property type="protein sequence ID" value="MBB3984103.1"/>
    <property type="molecule type" value="Genomic_DNA"/>
</dbReference>
<protein>
    <submittedName>
        <fullName evidence="1">Uncharacterized protein</fullName>
    </submittedName>
</protein>
<evidence type="ECO:0000313" key="1">
    <source>
        <dbReference type="EMBL" id="MBB3984103.1"/>
    </source>
</evidence>
<reference evidence="1 2" key="1">
    <citation type="submission" date="2020-08" db="EMBL/GenBank/DDBJ databases">
        <title>Genomic Encyclopedia of Type Strains, Phase IV (KMG-IV): sequencing the most valuable type-strain genomes for metagenomic binning, comparative biology and taxonomic classification.</title>
        <authorList>
            <person name="Goeker M."/>
        </authorList>
    </citation>
    <scope>NUCLEOTIDE SEQUENCE [LARGE SCALE GENOMIC DNA]</scope>
    <source>
        <strain evidence="1 2">DSM 102235</strain>
    </source>
</reference>
<gene>
    <name evidence="1" type="ORF">GGQ68_000414</name>
</gene>
<sequence>MPASFKILTEMNIVLVRFEGDITVDQNVDCLGAYREDPQFDGGQHILLDVANCTFPERFFEETQRLADRLTAFHTARDPRARTSIYAPGKVNFGICKLYRDTVRARMPYPLEVSRTAEDALRYAELDPRDPAARRLLHVPTIGRAAF</sequence>
<dbReference type="Proteomes" id="UP000541426">
    <property type="component" value="Unassembled WGS sequence"/>
</dbReference>